<reference evidence="1" key="1">
    <citation type="submission" date="2018-05" db="EMBL/GenBank/DDBJ databases">
        <authorList>
            <person name="Lanie J.A."/>
            <person name="Ng W.-L."/>
            <person name="Kazmierczak K.M."/>
            <person name="Andrzejewski T.M."/>
            <person name="Davidsen T.M."/>
            <person name="Wayne K.J."/>
            <person name="Tettelin H."/>
            <person name="Glass J.I."/>
            <person name="Rusch D."/>
            <person name="Podicherti R."/>
            <person name="Tsui H.-C.T."/>
            <person name="Winkler M.E."/>
        </authorList>
    </citation>
    <scope>NUCLEOTIDE SEQUENCE</scope>
</reference>
<accession>A0A383CVW7</accession>
<dbReference type="AlphaFoldDB" id="A0A383CVW7"/>
<name>A0A383CVW7_9ZZZZ</name>
<protein>
    <recommendedName>
        <fullName evidence="2">Phytanoyl-CoA dioxygenase</fullName>
    </recommendedName>
</protein>
<proteinExistence type="predicted"/>
<dbReference type="Pfam" id="PF05721">
    <property type="entry name" value="PhyH"/>
    <property type="match status" value="1"/>
</dbReference>
<evidence type="ECO:0000313" key="1">
    <source>
        <dbReference type="EMBL" id="SVE35788.1"/>
    </source>
</evidence>
<sequence length="165" mass="18495">MANDDKVTSLMLTAEQIDAFGRDGQLTVPDLFSTEKIERALEDLDKWDAEFRSTLTDEEREWYLEDPSDPSSPFRKLDDPVFHREIFRELAMHSPLVEAAEQLIGAGVSVVFSQVFCKAPEVGGPKPVHQDNFYFAPSDTDALLTTWIALDVATEKNGCLHYGLG</sequence>
<dbReference type="Gene3D" id="2.60.120.620">
    <property type="entry name" value="q2cbj1_9rhob like domain"/>
    <property type="match status" value="1"/>
</dbReference>
<dbReference type="InterPro" id="IPR008775">
    <property type="entry name" value="Phytyl_CoA_dOase-like"/>
</dbReference>
<dbReference type="PANTHER" id="PTHR20883:SF48">
    <property type="entry name" value="ECTOINE DIOXYGENASE"/>
    <property type="match status" value="1"/>
</dbReference>
<dbReference type="SUPFAM" id="SSF51197">
    <property type="entry name" value="Clavaminate synthase-like"/>
    <property type="match status" value="1"/>
</dbReference>
<gene>
    <name evidence="1" type="ORF">METZ01_LOCUS488642</name>
</gene>
<feature type="non-terminal residue" evidence="1">
    <location>
        <position position="165"/>
    </location>
</feature>
<dbReference type="GO" id="GO:0046872">
    <property type="term" value="F:metal ion binding"/>
    <property type="evidence" value="ECO:0007669"/>
    <property type="project" value="UniProtKB-ARBA"/>
</dbReference>
<organism evidence="1">
    <name type="scientific">marine metagenome</name>
    <dbReference type="NCBI Taxonomy" id="408172"/>
    <lineage>
        <taxon>unclassified sequences</taxon>
        <taxon>metagenomes</taxon>
        <taxon>ecological metagenomes</taxon>
    </lineage>
</organism>
<dbReference type="EMBL" id="UINC01211757">
    <property type="protein sequence ID" value="SVE35788.1"/>
    <property type="molecule type" value="Genomic_DNA"/>
</dbReference>
<dbReference type="GO" id="GO:0016491">
    <property type="term" value="F:oxidoreductase activity"/>
    <property type="evidence" value="ECO:0007669"/>
    <property type="project" value="UniProtKB-ARBA"/>
</dbReference>
<dbReference type="PANTHER" id="PTHR20883">
    <property type="entry name" value="PHYTANOYL-COA DIOXYGENASE DOMAIN CONTAINING 1"/>
    <property type="match status" value="1"/>
</dbReference>
<evidence type="ECO:0008006" key="2">
    <source>
        <dbReference type="Google" id="ProtNLM"/>
    </source>
</evidence>